<dbReference type="EMBL" id="JAUOQO010000631">
    <property type="protein sequence ID" value="MDO6575409.1"/>
    <property type="molecule type" value="Genomic_DNA"/>
</dbReference>
<reference evidence="2" key="1">
    <citation type="submission" date="2023-07" db="EMBL/GenBank/DDBJ databases">
        <title>Genome content predicts the carbon catabolic preferences of heterotrophic bacteria.</title>
        <authorList>
            <person name="Gralka M."/>
        </authorList>
    </citation>
    <scope>NUCLEOTIDE SEQUENCE</scope>
    <source>
        <strain evidence="2">E2R20</strain>
    </source>
</reference>
<evidence type="ECO:0000313" key="2">
    <source>
        <dbReference type="EMBL" id="MDO6575409.1"/>
    </source>
</evidence>
<keyword evidence="3" id="KW-1185">Reference proteome</keyword>
<dbReference type="RefSeq" id="WP_303522476.1">
    <property type="nucleotide sequence ID" value="NZ_JAUOQO010000631.1"/>
</dbReference>
<evidence type="ECO:0000313" key="3">
    <source>
        <dbReference type="Proteomes" id="UP001170310"/>
    </source>
</evidence>
<comment type="caution">
    <text evidence="2">The sequence shown here is derived from an EMBL/GenBank/DDBJ whole genome shotgun (WGS) entry which is preliminary data.</text>
</comment>
<evidence type="ECO:0000259" key="1">
    <source>
        <dbReference type="Pfam" id="PF03466"/>
    </source>
</evidence>
<sequence length="78" mass="8705">NSMIAQRNAARGGLGIVALPHFALSDQDSLIRIMPDLSVTRTLWLTVHQDLRHLPHIVALKKFLAQLFQEDATYLAGE</sequence>
<dbReference type="SUPFAM" id="SSF53850">
    <property type="entry name" value="Periplasmic binding protein-like II"/>
    <property type="match status" value="1"/>
</dbReference>
<dbReference type="Pfam" id="PF03466">
    <property type="entry name" value="LysR_substrate"/>
    <property type="match status" value="1"/>
</dbReference>
<feature type="domain" description="LysR substrate-binding" evidence="1">
    <location>
        <begin position="1"/>
        <end position="67"/>
    </location>
</feature>
<dbReference type="AlphaFoldDB" id="A0AAW7YW65"/>
<dbReference type="InterPro" id="IPR005119">
    <property type="entry name" value="LysR_subst-bd"/>
</dbReference>
<feature type="non-terminal residue" evidence="2">
    <location>
        <position position="1"/>
    </location>
</feature>
<proteinExistence type="predicted"/>
<accession>A0AAW7YW65</accession>
<name>A0AAW7YW65_9STAP</name>
<protein>
    <submittedName>
        <fullName evidence="2">LysR substrate-binding domain-containing protein</fullName>
    </submittedName>
</protein>
<gene>
    <name evidence="2" type="ORF">Q4528_14935</name>
</gene>
<dbReference type="Gene3D" id="3.40.190.290">
    <property type="match status" value="1"/>
</dbReference>
<organism evidence="2 3">
    <name type="scientific">Staphylococcus pasteuri_A</name>
    <dbReference type="NCBI Taxonomy" id="3062664"/>
    <lineage>
        <taxon>Bacteria</taxon>
        <taxon>Bacillati</taxon>
        <taxon>Bacillota</taxon>
        <taxon>Bacilli</taxon>
        <taxon>Bacillales</taxon>
        <taxon>Staphylococcaceae</taxon>
        <taxon>Staphylococcus</taxon>
    </lineage>
</organism>
<dbReference type="Proteomes" id="UP001170310">
    <property type="component" value="Unassembled WGS sequence"/>
</dbReference>